<evidence type="ECO:0000313" key="6">
    <source>
        <dbReference type="Proteomes" id="UP000008461"/>
    </source>
</evidence>
<dbReference type="SUPFAM" id="SSF52743">
    <property type="entry name" value="Subtilisin-like"/>
    <property type="match status" value="1"/>
</dbReference>
<dbReference type="KEGG" id="hhy:Halhy_6653"/>
<dbReference type="EMBL" id="CP002692">
    <property type="protein sequence ID" value="AEE54469.1"/>
    <property type="molecule type" value="Genomic_DNA"/>
</dbReference>
<dbReference type="InterPro" id="IPR034074">
    <property type="entry name" value="Y4bN_pept_dom"/>
</dbReference>
<reference key="2">
    <citation type="submission" date="2011-04" db="EMBL/GenBank/DDBJ databases">
        <title>Complete sequence of plasmid 1 of Haliscomenobacter hydrossis DSM 1100.</title>
        <authorList>
            <consortium name="US DOE Joint Genome Institute (JGI-PGF)"/>
            <person name="Lucas S."/>
            <person name="Han J."/>
            <person name="Lapidus A."/>
            <person name="Bruce D."/>
            <person name="Goodwin L."/>
            <person name="Pitluck S."/>
            <person name="Peters L."/>
            <person name="Kyrpides N."/>
            <person name="Mavromatis K."/>
            <person name="Ivanova N."/>
            <person name="Ovchinnikova G."/>
            <person name="Pagani I."/>
            <person name="Daligault H."/>
            <person name="Detter J.C."/>
            <person name="Han C."/>
            <person name="Land M."/>
            <person name="Hauser L."/>
            <person name="Markowitz V."/>
            <person name="Cheng J.-F."/>
            <person name="Hugenholtz P."/>
            <person name="Woyke T."/>
            <person name="Wu D."/>
            <person name="Verbarg S."/>
            <person name="Frueling A."/>
            <person name="Brambilla E."/>
            <person name="Klenk H.-P."/>
            <person name="Eisen J.A."/>
        </authorList>
    </citation>
    <scope>NUCLEOTIDE SEQUENCE</scope>
    <source>
        <strain>DSM 1100</strain>
    </source>
</reference>
<keyword evidence="2" id="KW-0378">Hydrolase</keyword>
<evidence type="ECO:0000256" key="2">
    <source>
        <dbReference type="ARBA" id="ARBA00022801"/>
    </source>
</evidence>
<sequence length="841" mass="95951">MLVNNPKQHIRLRGYSRSEKYKYPRFSGSPDFKRKPQNRQLHGKAILRQLEQIRIRFSIPADQELSTDIIRDDALYVEFTSEWGYSFKFESFNQDIQAPKFQILNVRSESRPLNEEEEELRYHITVMMTKGGIAEFINKVEKYLDVTKKTRNGNIWHVDLVNNIASVQLATLKAFWTDAPEIPFPAEDEVVWWEAWFRKTSNDEQKLANVLQNLQTFEVQIGETELDFPEHRVRLLRGSPAQLAASLLLLDNLAELRKPQETAQFFLGQLEYEDRQEWVADLSERTETLVTEDSVLVCILDSGVNNQHPLLLPFLPNPHLYAYNPSWGVDDSVSPGGHGTGVAGLALYGDLVDALDSPSRIQIYHGLESFKMIQRGSPSDPELYGAITETAVSTPLVDRPFNPRVFCMTITAEQVFFGRPSAWSAAVDKIAFGSHLDPASPQLLILSGGNVEIEKHQDYPHKNQLETVQDPAQAYNAITVGSYTRKDRLSTKGYYPLAPVGAMAPSNSTSLTWDHQWPIKPDIVMEGGNRSTDGVNTWDDDDLQLLSLDSDFHHYLFQPFHSTSAATALAARFAATLRTAYPELWPETIRGLMIHSAEWTSAMRQDYDLNKESERKALLRTVGYGVPLLTKALHSANNSLTLIAERNIQPYQKTNKKHIKYNEYHLYELPWPSKVLANELFDQDVTLKVTLSYFIEPNPGKRSAEYAQSVQYHSHSLEFSVIKPQESIEQFKRRISAYSETPDEETELKEEVNFKGEPWEINRPRLRGSVKKDFFTMSGAEMATRHVIAVYPKSGWYKTRKKLDRANSKVRYSLIVSLETPSIDVDIYTPVENLIAVKVDV</sequence>
<proteinExistence type="predicted"/>
<dbReference type="InterPro" id="IPR036852">
    <property type="entry name" value="Peptidase_S8/S53_dom_sf"/>
</dbReference>
<evidence type="ECO:0000313" key="5">
    <source>
        <dbReference type="EMBL" id="AEE54469.1"/>
    </source>
</evidence>
<gene>
    <name evidence="5" type="ordered locus">Halhy_6653</name>
</gene>
<dbReference type="CDD" id="cd04847">
    <property type="entry name" value="Peptidases_S8_Subtilisin_like_2"/>
    <property type="match status" value="1"/>
</dbReference>
<dbReference type="OrthoDB" id="1100338at2"/>
<dbReference type="InterPro" id="IPR000209">
    <property type="entry name" value="Peptidase_S8/S53_dom"/>
</dbReference>
<dbReference type="HOGENOM" id="CLU_017730_1_0_10"/>
<dbReference type="AlphaFoldDB" id="F4L7W1"/>
<feature type="domain" description="Peptidase S8/S53" evidence="4">
    <location>
        <begin position="294"/>
        <end position="625"/>
    </location>
</feature>
<keyword evidence="3" id="KW-0720">Serine protease</keyword>
<name>F4L7W1_HALH1</name>
<dbReference type="RefSeq" id="WP_013768986.1">
    <property type="nucleotide sequence ID" value="NC_015511.1"/>
</dbReference>
<accession>F4L7W1</accession>
<dbReference type="PRINTS" id="PR00723">
    <property type="entry name" value="SUBTILISIN"/>
</dbReference>
<evidence type="ECO:0000256" key="1">
    <source>
        <dbReference type="ARBA" id="ARBA00022670"/>
    </source>
</evidence>
<keyword evidence="1" id="KW-0645">Protease</keyword>
<keyword evidence="5" id="KW-0614">Plasmid</keyword>
<reference evidence="5 6" key="1">
    <citation type="journal article" date="2011" name="Stand. Genomic Sci.">
        <title>Complete genome sequence of Haliscomenobacter hydrossis type strain (O).</title>
        <authorList>
            <consortium name="US DOE Joint Genome Institute (JGI-PGF)"/>
            <person name="Daligault H."/>
            <person name="Lapidus A."/>
            <person name="Zeytun A."/>
            <person name="Nolan M."/>
            <person name="Lucas S."/>
            <person name="Del Rio T.G."/>
            <person name="Tice H."/>
            <person name="Cheng J.F."/>
            <person name="Tapia R."/>
            <person name="Han C."/>
            <person name="Goodwin L."/>
            <person name="Pitluck S."/>
            <person name="Liolios K."/>
            <person name="Pagani I."/>
            <person name="Ivanova N."/>
            <person name="Huntemann M."/>
            <person name="Mavromatis K."/>
            <person name="Mikhailova N."/>
            <person name="Pati A."/>
            <person name="Chen A."/>
            <person name="Palaniappan K."/>
            <person name="Land M."/>
            <person name="Hauser L."/>
            <person name="Brambilla E.M."/>
            <person name="Rohde M."/>
            <person name="Verbarg S."/>
            <person name="Goker M."/>
            <person name="Bristow J."/>
            <person name="Eisen J.A."/>
            <person name="Markowitz V."/>
            <person name="Hugenholtz P."/>
            <person name="Kyrpides N.C."/>
            <person name="Klenk H.P."/>
            <person name="Woyke T."/>
        </authorList>
    </citation>
    <scope>NUCLEOTIDE SEQUENCE [LARGE SCALE GENOMIC DNA]</scope>
    <source>
        <strain evidence="6">ATCC 27775 / DSM 1100 / LMG 10767 / O</strain>
        <plasmid evidence="6">Plasmid pHALHY01</plasmid>
    </source>
</reference>
<dbReference type="GO" id="GO:0004252">
    <property type="term" value="F:serine-type endopeptidase activity"/>
    <property type="evidence" value="ECO:0007669"/>
    <property type="project" value="InterPro"/>
</dbReference>
<dbReference type="InterPro" id="IPR015500">
    <property type="entry name" value="Peptidase_S8_subtilisin-rel"/>
</dbReference>
<dbReference type="Gene3D" id="3.40.50.200">
    <property type="entry name" value="Peptidase S8/S53 domain"/>
    <property type="match status" value="1"/>
</dbReference>
<dbReference type="Pfam" id="PF00082">
    <property type="entry name" value="Peptidase_S8"/>
    <property type="match status" value="1"/>
</dbReference>
<protein>
    <recommendedName>
        <fullName evidence="4">Peptidase S8/S53 domain-containing protein</fullName>
    </recommendedName>
</protein>
<evidence type="ECO:0000259" key="4">
    <source>
        <dbReference type="Pfam" id="PF00082"/>
    </source>
</evidence>
<organism evidence="5 6">
    <name type="scientific">Haliscomenobacter hydrossis (strain ATCC 27775 / DSM 1100 / LMG 10767 / O)</name>
    <dbReference type="NCBI Taxonomy" id="760192"/>
    <lineage>
        <taxon>Bacteria</taxon>
        <taxon>Pseudomonadati</taxon>
        <taxon>Bacteroidota</taxon>
        <taxon>Saprospiria</taxon>
        <taxon>Saprospirales</taxon>
        <taxon>Haliscomenobacteraceae</taxon>
        <taxon>Haliscomenobacter</taxon>
    </lineage>
</organism>
<dbReference type="GO" id="GO:0006508">
    <property type="term" value="P:proteolysis"/>
    <property type="evidence" value="ECO:0007669"/>
    <property type="project" value="UniProtKB-KW"/>
</dbReference>
<geneLocation type="plasmid" evidence="5 6">
    <name>pHALHY01</name>
</geneLocation>
<dbReference type="Proteomes" id="UP000008461">
    <property type="component" value="Plasmid pHALHY01"/>
</dbReference>
<keyword evidence="6" id="KW-1185">Reference proteome</keyword>
<evidence type="ECO:0000256" key="3">
    <source>
        <dbReference type="ARBA" id="ARBA00022825"/>
    </source>
</evidence>